<evidence type="ECO:0000256" key="5">
    <source>
        <dbReference type="ARBA" id="ARBA00022475"/>
    </source>
</evidence>
<proteinExistence type="inferred from homology"/>
<keyword evidence="9 15" id="KW-0479">Metal-binding</keyword>
<comment type="cofactor">
    <cofactor evidence="15">
        <name>Mn(2+)</name>
        <dbReference type="ChEBI" id="CHEBI:29035"/>
    </cofactor>
</comment>
<keyword evidence="10 15" id="KW-0210">Decarboxylase</keyword>
<dbReference type="InterPro" id="IPR002830">
    <property type="entry name" value="UbiD"/>
</dbReference>
<comment type="pathway">
    <text evidence="1 15">Cofactor biosynthesis; ubiquinone biosynthesis.</text>
</comment>
<feature type="binding site" evidence="15">
    <location>
        <begin position="189"/>
        <end position="191"/>
    </location>
    <ligand>
        <name>prenylated FMN</name>
        <dbReference type="ChEBI" id="CHEBI:87746"/>
    </ligand>
</feature>
<dbReference type="NCBIfam" id="NF008175">
    <property type="entry name" value="PRK10922.1"/>
    <property type="match status" value="1"/>
</dbReference>
<dbReference type="Pfam" id="PF20696">
    <property type="entry name" value="UbiD_C"/>
    <property type="match status" value="1"/>
</dbReference>
<evidence type="ECO:0000256" key="2">
    <source>
        <dbReference type="ARBA" id="ARBA00010021"/>
    </source>
</evidence>
<evidence type="ECO:0000256" key="9">
    <source>
        <dbReference type="ARBA" id="ARBA00022723"/>
    </source>
</evidence>
<keyword evidence="7 15" id="KW-0288">FMN</keyword>
<dbReference type="NCBIfam" id="TIGR00148">
    <property type="entry name" value="UbiD family decarboxylase"/>
    <property type="match status" value="1"/>
</dbReference>
<keyword evidence="5 15" id="KW-1003">Cell membrane</keyword>
<dbReference type="Pfam" id="PF01977">
    <property type="entry name" value="UbiD"/>
    <property type="match status" value="1"/>
</dbReference>
<feature type="active site" description="Proton donor" evidence="15">
    <location>
        <position position="287"/>
    </location>
</feature>
<evidence type="ECO:0000256" key="4">
    <source>
        <dbReference type="ARBA" id="ARBA00018597"/>
    </source>
</evidence>
<dbReference type="GO" id="GO:0046872">
    <property type="term" value="F:metal ion binding"/>
    <property type="evidence" value="ECO:0007669"/>
    <property type="project" value="UniProtKB-KW"/>
</dbReference>
<dbReference type="EMBL" id="SMFQ01000005">
    <property type="protein sequence ID" value="TCJ83285.1"/>
    <property type="molecule type" value="Genomic_DNA"/>
</dbReference>
<evidence type="ECO:0000259" key="16">
    <source>
        <dbReference type="Pfam" id="PF01977"/>
    </source>
</evidence>
<keyword evidence="8 15" id="KW-0831">Ubiquinone biosynthesis</keyword>
<dbReference type="FunFam" id="1.20.5.570:FF:000001">
    <property type="entry name" value="3-octaprenyl-4-hydroxybenzoate carboxy-lyase"/>
    <property type="match status" value="1"/>
</dbReference>
<dbReference type="Gene3D" id="3.40.1670.10">
    <property type="entry name" value="UbiD C-terminal domain-like"/>
    <property type="match status" value="1"/>
</dbReference>
<evidence type="ECO:0000256" key="10">
    <source>
        <dbReference type="ARBA" id="ARBA00022793"/>
    </source>
</evidence>
<evidence type="ECO:0000256" key="12">
    <source>
        <dbReference type="ARBA" id="ARBA00023211"/>
    </source>
</evidence>
<dbReference type="InterPro" id="IPR049383">
    <property type="entry name" value="UbiD-like_N"/>
</dbReference>
<evidence type="ECO:0000313" key="20">
    <source>
        <dbReference type="Proteomes" id="UP000294887"/>
    </source>
</evidence>
<comment type="function">
    <text evidence="15">Catalyzes the decarboxylation of 3-octaprenyl-4-hydroxy benzoate to 2-octaprenylphenol, an intermediate step in ubiquinone biosynthesis.</text>
</comment>
<keyword evidence="13 15" id="KW-0456">Lyase</keyword>
<keyword evidence="20" id="KW-1185">Reference proteome</keyword>
<dbReference type="PANTHER" id="PTHR30108:SF17">
    <property type="entry name" value="FERULIC ACID DECARBOXYLASE 1"/>
    <property type="match status" value="1"/>
</dbReference>
<evidence type="ECO:0000259" key="18">
    <source>
        <dbReference type="Pfam" id="PF20696"/>
    </source>
</evidence>
<dbReference type="EC" id="4.1.1.98" evidence="15"/>
<dbReference type="GO" id="GO:0005829">
    <property type="term" value="C:cytosol"/>
    <property type="evidence" value="ECO:0007669"/>
    <property type="project" value="TreeGrafter"/>
</dbReference>
<dbReference type="Pfam" id="PF20695">
    <property type="entry name" value="UbiD_N"/>
    <property type="match status" value="1"/>
</dbReference>
<evidence type="ECO:0000256" key="7">
    <source>
        <dbReference type="ARBA" id="ARBA00022643"/>
    </source>
</evidence>
<dbReference type="Proteomes" id="UP000294887">
    <property type="component" value="Unassembled WGS sequence"/>
</dbReference>
<evidence type="ECO:0000256" key="15">
    <source>
        <dbReference type="HAMAP-Rule" id="MF_01636"/>
    </source>
</evidence>
<dbReference type="HAMAP" id="MF_01636">
    <property type="entry name" value="UbiD"/>
    <property type="match status" value="1"/>
</dbReference>
<evidence type="ECO:0000256" key="3">
    <source>
        <dbReference type="ARBA" id="ARBA00011643"/>
    </source>
</evidence>
<dbReference type="AlphaFoldDB" id="A0A4V6NCB5"/>
<dbReference type="GO" id="GO:0008694">
    <property type="term" value="F:4-hydroxy-3-polyprenylbenzoate decarboxylase activity"/>
    <property type="evidence" value="ECO:0007669"/>
    <property type="project" value="UniProtKB-UniRule"/>
</dbReference>
<name>A0A4V6NCB5_9GAMM</name>
<reference evidence="19 20" key="1">
    <citation type="submission" date="2019-03" db="EMBL/GenBank/DDBJ databases">
        <title>Genomic Encyclopedia of Type Strains, Phase IV (KMG-IV): sequencing the most valuable type-strain genomes for metagenomic binning, comparative biology and taxonomic classification.</title>
        <authorList>
            <person name="Goeker M."/>
        </authorList>
    </citation>
    <scope>NUCLEOTIDE SEQUENCE [LARGE SCALE GENOMIC DNA]</scope>
    <source>
        <strain evidence="19 20">DSM 24830</strain>
    </source>
</reference>
<dbReference type="SUPFAM" id="SSF50475">
    <property type="entry name" value="FMN-binding split barrel"/>
    <property type="match status" value="1"/>
</dbReference>
<evidence type="ECO:0000256" key="13">
    <source>
        <dbReference type="ARBA" id="ARBA00023239"/>
    </source>
</evidence>
<dbReference type="PANTHER" id="PTHR30108">
    <property type="entry name" value="3-OCTAPRENYL-4-HYDROXYBENZOATE CARBOXY-LYASE-RELATED"/>
    <property type="match status" value="1"/>
</dbReference>
<comment type="caution">
    <text evidence="19">The sequence shown here is derived from an EMBL/GenBank/DDBJ whole genome shotgun (WGS) entry which is preliminary data.</text>
</comment>
<comment type="similarity">
    <text evidence="2 15">Belongs to the UbiD family.</text>
</comment>
<dbReference type="UniPathway" id="UPA00232"/>
<feature type="binding site" evidence="15">
    <location>
        <position position="172"/>
    </location>
    <ligand>
        <name>Mn(2+)</name>
        <dbReference type="ChEBI" id="CHEBI:29035"/>
    </ligand>
</feature>
<comment type="catalytic activity">
    <reaction evidence="15">
        <text>a 4-hydroxy-3-(all-trans-polyprenyl)benzoate + H(+) = a 2-(all-trans-polyprenyl)phenol + CO2</text>
        <dbReference type="Rhea" id="RHEA:41680"/>
        <dbReference type="Rhea" id="RHEA-COMP:9514"/>
        <dbReference type="Rhea" id="RHEA-COMP:9516"/>
        <dbReference type="ChEBI" id="CHEBI:1269"/>
        <dbReference type="ChEBI" id="CHEBI:15378"/>
        <dbReference type="ChEBI" id="CHEBI:16526"/>
        <dbReference type="ChEBI" id="CHEBI:78396"/>
        <dbReference type="EC" id="4.1.1.98"/>
    </reaction>
</comment>
<dbReference type="InterPro" id="IPR048304">
    <property type="entry name" value="UbiD_Rift_dom"/>
</dbReference>
<dbReference type="SUPFAM" id="SSF143968">
    <property type="entry name" value="UbiD C-terminal domain-like"/>
    <property type="match status" value="1"/>
</dbReference>
<dbReference type="GO" id="GO:0006744">
    <property type="term" value="P:ubiquinone biosynthetic process"/>
    <property type="evidence" value="ECO:0007669"/>
    <property type="project" value="UniProtKB-UniRule"/>
</dbReference>
<dbReference type="GO" id="GO:0005886">
    <property type="term" value="C:plasma membrane"/>
    <property type="evidence" value="ECO:0007669"/>
    <property type="project" value="UniProtKB-SubCell"/>
</dbReference>
<feature type="binding site" evidence="15">
    <location>
        <position position="238"/>
    </location>
    <ligand>
        <name>Mn(2+)</name>
        <dbReference type="ChEBI" id="CHEBI:29035"/>
    </ligand>
</feature>
<evidence type="ECO:0000256" key="14">
    <source>
        <dbReference type="ARBA" id="ARBA00030393"/>
    </source>
</evidence>
<comment type="subcellular location">
    <subcellularLocation>
        <location evidence="15">Cell membrane</location>
        <topology evidence="15">Peripheral membrane protein</topology>
    </subcellularLocation>
</comment>
<feature type="binding site" evidence="15">
    <location>
        <begin position="194"/>
        <end position="195"/>
    </location>
    <ligand>
        <name>prenylated FMN</name>
        <dbReference type="ChEBI" id="CHEBI:87746"/>
    </ligand>
</feature>
<evidence type="ECO:0000256" key="8">
    <source>
        <dbReference type="ARBA" id="ARBA00022688"/>
    </source>
</evidence>
<keyword evidence="11 15" id="KW-0472">Membrane</keyword>
<dbReference type="OrthoDB" id="9809841at2"/>
<evidence type="ECO:0000259" key="17">
    <source>
        <dbReference type="Pfam" id="PF20695"/>
    </source>
</evidence>
<keyword evidence="12 15" id="KW-0464">Manganese</keyword>
<feature type="domain" description="3-octaprenyl-4-hydroxybenzoate carboxy-lyase-like N-terminal" evidence="17">
    <location>
        <begin position="10"/>
        <end position="89"/>
    </location>
</feature>
<dbReference type="InterPro" id="IPR023677">
    <property type="entry name" value="UbiD_bacteria"/>
</dbReference>
<evidence type="ECO:0000256" key="1">
    <source>
        <dbReference type="ARBA" id="ARBA00004749"/>
    </source>
</evidence>
<accession>A0A4V6NCB5</accession>
<feature type="binding site" evidence="15">
    <location>
        <begin position="175"/>
        <end position="177"/>
    </location>
    <ligand>
        <name>prenylated FMN</name>
        <dbReference type="ChEBI" id="CHEBI:87746"/>
    </ligand>
</feature>
<dbReference type="Gene3D" id="1.20.5.570">
    <property type="entry name" value="Single helix bin"/>
    <property type="match status" value="1"/>
</dbReference>
<comment type="cofactor">
    <cofactor evidence="15">
        <name>prenylated FMN</name>
        <dbReference type="ChEBI" id="CHEBI:87746"/>
    </cofactor>
    <text evidence="15">Binds 1 prenylated FMN per subunit.</text>
</comment>
<evidence type="ECO:0000256" key="11">
    <source>
        <dbReference type="ARBA" id="ARBA00023136"/>
    </source>
</evidence>
<protein>
    <recommendedName>
        <fullName evidence="4 15">3-octaprenyl-4-hydroxybenzoate carboxy-lyase</fullName>
        <ecNumber evidence="15">4.1.1.98</ecNumber>
    </recommendedName>
    <alternativeName>
        <fullName evidence="14 15">Polyprenyl p-hydroxybenzoate decarboxylase</fullName>
    </alternativeName>
</protein>
<gene>
    <name evidence="15" type="primary">ubiD</name>
    <name evidence="19" type="ORF">EV695_4025</name>
</gene>
<evidence type="ECO:0000256" key="6">
    <source>
        <dbReference type="ARBA" id="ARBA00022630"/>
    </source>
</evidence>
<feature type="domain" description="3-octaprenyl-4-hydroxybenzoate carboxy-lyase-like C-terminal" evidence="18">
    <location>
        <begin position="328"/>
        <end position="452"/>
    </location>
</feature>
<dbReference type="FunFam" id="3.40.1670.10:FF:000001">
    <property type="entry name" value="3-octaprenyl-4-hydroxybenzoate carboxy-lyase"/>
    <property type="match status" value="1"/>
</dbReference>
<sequence length="488" mass="54611">MKYKDLRDFIEQLESQGELKRITAEIDPNLEMTEICDRTLRAGGPALLFENPKGFDVPVLGNLFGTPERVAMGMGEDSVSALRDVGKLLASLKEPSPPKGIKDALSSIPKYKKVLDMAPKKVKKAACQAHVIEGDDVDLSKLPIQTCWPGDVAPLITWGLVITKGPNKSRQNLGIYRQQVIGKNRVIMRWLSHRGGALDFRDWLESHPGEPFPITVALGADPATILGAVTPVPDTLSEYAFAGLLRGSRTEVTKCIGNDLQVPASAEYVLEGFLYPDDMADEGPYGDHTGYYNEVERFPVFTIERITHREDPIYHSTYTGRPPDEPAMLGVALNEVFVPILQKQFPEIVDFYLPPEGCSYRMAVVSMKKQYPGHAKRVMMGVWSFLRQFMYTKFVIVVDDDINTRSWDDVIWAMTTRMDPVRDTTMIENTPIDYLDFASPISGLGSKMGFDATNKWPGETSREWGEPIVMDQAVKDKVDQIWDDLGID</sequence>
<dbReference type="RefSeq" id="WP_131907758.1">
    <property type="nucleotide sequence ID" value="NZ_BAAAFU010000007.1"/>
</dbReference>
<organism evidence="19 20">
    <name type="scientific">Cocleimonas flava</name>
    <dbReference type="NCBI Taxonomy" id="634765"/>
    <lineage>
        <taxon>Bacteria</taxon>
        <taxon>Pseudomonadati</taxon>
        <taxon>Pseudomonadota</taxon>
        <taxon>Gammaproteobacteria</taxon>
        <taxon>Thiotrichales</taxon>
        <taxon>Thiotrichaceae</taxon>
        <taxon>Cocleimonas</taxon>
    </lineage>
</organism>
<comment type="subunit">
    <text evidence="3 15">Homohexamer.</text>
</comment>
<dbReference type="InterPro" id="IPR049381">
    <property type="entry name" value="UbiD-like_C"/>
</dbReference>
<keyword evidence="6 15" id="KW-0285">Flavoprotein</keyword>
<feature type="domain" description="3-octaprenyl-4-hydroxybenzoate carboxy-lyase-like Rift-related" evidence="16">
    <location>
        <begin position="121"/>
        <end position="322"/>
    </location>
</feature>
<evidence type="ECO:0000313" key="19">
    <source>
        <dbReference type="EMBL" id="TCJ83285.1"/>
    </source>
</evidence>